<name>A0A640KR67_LEITA</name>
<reference evidence="2" key="1">
    <citation type="submission" date="2019-11" db="EMBL/GenBank/DDBJ databases">
        <title>Leishmania tarentolae CDS.</title>
        <authorList>
            <person name="Goto Y."/>
            <person name="Yamagishi J."/>
        </authorList>
    </citation>
    <scope>NUCLEOTIDE SEQUENCE [LARGE SCALE GENOMIC DNA]</scope>
    <source>
        <strain evidence="2">Parrot Tar II</strain>
    </source>
</reference>
<evidence type="ECO:0000313" key="3">
    <source>
        <dbReference type="Proteomes" id="UP000419144"/>
    </source>
</evidence>
<feature type="region of interest" description="Disordered" evidence="1">
    <location>
        <begin position="1"/>
        <end position="28"/>
    </location>
</feature>
<evidence type="ECO:0000256" key="1">
    <source>
        <dbReference type="SAM" id="MobiDB-lite"/>
    </source>
</evidence>
<sequence>MSANVNFSTGVQTTKAAPSAQASSPSAKSKSHMILPYEVLFNLVGRRVTVLLTKGSQELEGNLQSVDSDKGDMLLSDVVRYTWAPSRSSDEEGTAVEAAGNGQGTLGGATEEEGCYTCFGGGQRRELSRCSQAMINSAFVALVTPTLFIPE</sequence>
<keyword evidence="3" id="KW-1185">Reference proteome</keyword>
<organism evidence="2 3">
    <name type="scientific">Leishmania tarentolae</name>
    <name type="common">Sauroleishmania tarentolae</name>
    <dbReference type="NCBI Taxonomy" id="5689"/>
    <lineage>
        <taxon>Eukaryota</taxon>
        <taxon>Discoba</taxon>
        <taxon>Euglenozoa</taxon>
        <taxon>Kinetoplastea</taxon>
        <taxon>Metakinetoplastina</taxon>
        <taxon>Trypanosomatida</taxon>
        <taxon>Trypanosomatidae</taxon>
        <taxon>Leishmaniinae</taxon>
        <taxon>Leishmania</taxon>
        <taxon>lizard Leishmania</taxon>
    </lineage>
</organism>
<evidence type="ECO:0000313" key="2">
    <source>
        <dbReference type="EMBL" id="GET90017.1"/>
    </source>
</evidence>
<gene>
    <name evidence="2" type="ORF">LtaPh_2810400</name>
</gene>
<proteinExistence type="predicted"/>
<comment type="caution">
    <text evidence="2">The sequence shown here is derived from an EMBL/GenBank/DDBJ whole genome shotgun (WGS) entry which is preliminary data.</text>
</comment>
<evidence type="ECO:0008006" key="4">
    <source>
        <dbReference type="Google" id="ProtNLM"/>
    </source>
</evidence>
<dbReference type="SUPFAM" id="SSF50182">
    <property type="entry name" value="Sm-like ribonucleoproteins"/>
    <property type="match status" value="1"/>
</dbReference>
<dbReference type="VEuPathDB" id="TriTrypDB:LtaPh_2810400"/>
<dbReference type="InterPro" id="IPR010920">
    <property type="entry name" value="LSM_dom_sf"/>
</dbReference>
<dbReference type="Proteomes" id="UP000419144">
    <property type="component" value="Unassembled WGS sequence"/>
</dbReference>
<feature type="compositionally biased region" description="Low complexity" evidence="1">
    <location>
        <begin position="12"/>
        <end position="28"/>
    </location>
</feature>
<dbReference type="EMBL" id="BLBS01000039">
    <property type="protein sequence ID" value="GET90017.1"/>
    <property type="molecule type" value="Genomic_DNA"/>
</dbReference>
<dbReference type="AlphaFoldDB" id="A0A640KR67"/>
<feature type="compositionally biased region" description="Polar residues" evidence="1">
    <location>
        <begin position="1"/>
        <end position="11"/>
    </location>
</feature>
<protein>
    <recommendedName>
        <fullName evidence="4">LSM domain-containing protein</fullName>
    </recommendedName>
</protein>
<accession>A0A640KR67</accession>
<dbReference type="OrthoDB" id="273307at2759"/>